<evidence type="ECO:0000259" key="5">
    <source>
        <dbReference type="Pfam" id="PF03633"/>
    </source>
</evidence>
<dbReference type="SUPFAM" id="SSF48208">
    <property type="entry name" value="Six-hairpin glycosidases"/>
    <property type="match status" value="1"/>
</dbReference>
<dbReference type="InterPro" id="IPR017045">
    <property type="entry name" value="Malt_Pase/Glycosyl_Hdrlase"/>
</dbReference>
<comment type="similarity">
    <text evidence="1">Belongs to the glycosyl hydrolase 65 family.</text>
</comment>
<dbReference type="GO" id="GO:0005975">
    <property type="term" value="P:carbohydrate metabolic process"/>
    <property type="evidence" value="ECO:0007669"/>
    <property type="project" value="InterPro"/>
</dbReference>
<feature type="domain" description="Glycoside hydrolase family 65 C-terminal" evidence="5">
    <location>
        <begin position="692"/>
        <end position="753"/>
    </location>
</feature>
<dbReference type="InterPro" id="IPR012341">
    <property type="entry name" value="6hp_glycosidase-like_sf"/>
</dbReference>
<dbReference type="PIRSF" id="PIRSF036289">
    <property type="entry name" value="Glycosyl_hydrolase_malt_phosph"/>
    <property type="match status" value="1"/>
</dbReference>
<dbReference type="InterPro" id="IPR037018">
    <property type="entry name" value="GH65_N"/>
</dbReference>
<evidence type="ECO:0000313" key="8">
    <source>
        <dbReference type="Proteomes" id="UP000215694"/>
    </source>
</evidence>
<feature type="active site" description="Proton donor" evidence="2">
    <location>
        <position position="487"/>
    </location>
</feature>
<evidence type="ECO:0000256" key="3">
    <source>
        <dbReference type="PIRSR" id="PIRSR036289-51"/>
    </source>
</evidence>
<feature type="binding site" evidence="3">
    <location>
        <begin position="358"/>
        <end position="359"/>
    </location>
    <ligand>
        <name>substrate</name>
    </ligand>
</feature>
<keyword evidence="7" id="KW-0378">Hydrolase</keyword>
<dbReference type="NCBIfam" id="NF010380">
    <property type="entry name" value="PRK13807.1"/>
    <property type="match status" value="1"/>
</dbReference>
<dbReference type="InterPro" id="IPR011013">
    <property type="entry name" value="Gal_mutarotase_sf_dom"/>
</dbReference>
<proteinExistence type="inferred from homology"/>
<dbReference type="Pfam" id="PF03636">
    <property type="entry name" value="Glyco_hydro_65N"/>
    <property type="match status" value="1"/>
</dbReference>
<comment type="caution">
    <text evidence="7">The sequence shown here is derived from an EMBL/GenBank/DDBJ whole genome shotgun (WGS) entry which is preliminary data.</text>
</comment>
<dbReference type="GO" id="GO:0004553">
    <property type="term" value="F:hydrolase activity, hydrolyzing O-glycosyl compounds"/>
    <property type="evidence" value="ECO:0007669"/>
    <property type="project" value="TreeGrafter"/>
</dbReference>
<dbReference type="Proteomes" id="UP000215694">
    <property type="component" value="Unassembled WGS sequence"/>
</dbReference>
<evidence type="ECO:0000313" key="7">
    <source>
        <dbReference type="EMBL" id="RDY28072.1"/>
    </source>
</evidence>
<name>A0A371J5L6_9FIRM</name>
<evidence type="ECO:0000256" key="2">
    <source>
        <dbReference type="PIRSR" id="PIRSR036289-50"/>
    </source>
</evidence>
<feature type="binding site" evidence="3">
    <location>
        <begin position="595"/>
        <end position="596"/>
    </location>
    <ligand>
        <name>substrate</name>
    </ligand>
</feature>
<dbReference type="Gene3D" id="1.50.10.10">
    <property type="match status" value="1"/>
</dbReference>
<dbReference type="RefSeq" id="WP_094367774.1">
    <property type="nucleotide sequence ID" value="NZ_NOJY02000009.1"/>
</dbReference>
<feature type="domain" description="Glycoside hydrolase family 65 central catalytic" evidence="4">
    <location>
        <begin position="323"/>
        <end position="682"/>
    </location>
</feature>
<dbReference type="InterPro" id="IPR005194">
    <property type="entry name" value="Glyco_hydro_65_C"/>
</dbReference>
<dbReference type="OrthoDB" id="9758855at2"/>
<dbReference type="Pfam" id="PF03633">
    <property type="entry name" value="Glyco_hydro_65C"/>
    <property type="match status" value="1"/>
</dbReference>
<dbReference type="InterPro" id="IPR005196">
    <property type="entry name" value="Glyco_hydro_65_N"/>
</dbReference>
<reference evidence="7 8" key="1">
    <citation type="journal article" date="2017" name="Genome Announc.">
        <title>Draft Genome Sequence of Romboutsia weinsteinii sp. nov. Strain CCRI-19649(T) Isolated from Surface Water.</title>
        <authorList>
            <person name="Maheux A.F."/>
            <person name="Boudreau D.K."/>
            <person name="Berube E."/>
            <person name="Boissinot M."/>
            <person name="Cantin P."/>
            <person name="Raymond F."/>
            <person name="Corbeil J."/>
            <person name="Omar R.F."/>
            <person name="Bergeron M.G."/>
        </authorList>
    </citation>
    <scope>NUCLEOTIDE SEQUENCE [LARGE SCALE GENOMIC DNA]</scope>
    <source>
        <strain evidence="7 8">CCRI-19649</strain>
    </source>
</reference>
<keyword evidence="8" id="KW-1185">Reference proteome</keyword>
<dbReference type="GO" id="GO:0030246">
    <property type="term" value="F:carbohydrate binding"/>
    <property type="evidence" value="ECO:0007669"/>
    <property type="project" value="InterPro"/>
</dbReference>
<evidence type="ECO:0000256" key="1">
    <source>
        <dbReference type="ARBA" id="ARBA00006768"/>
    </source>
</evidence>
<dbReference type="SUPFAM" id="SSF74650">
    <property type="entry name" value="Galactose mutarotase-like"/>
    <property type="match status" value="1"/>
</dbReference>
<gene>
    <name evidence="7" type="ORF">CHL78_007155</name>
</gene>
<dbReference type="Pfam" id="PF03632">
    <property type="entry name" value="Glyco_hydro_65m"/>
    <property type="match status" value="1"/>
</dbReference>
<dbReference type="PANTHER" id="PTHR11051">
    <property type="entry name" value="GLYCOSYL HYDROLASE-RELATED"/>
    <property type="match status" value="1"/>
</dbReference>
<accession>A0A371J5L6</accession>
<sequence>MQRLFKNINEWKIIQDEIEIKENRLAESIMSIGNGYMGMRGNYEEYYSKDSHRGSYIAGIWYPDKTRVGWWKNGYPEYFGKVPNSVNFIGIDIYINGKQLDLAKFKIKSFYRELDMKNGVLSRKFTVDVDGYEIEASVTRFLSIVTKELGTIKYDIKALNFSGEVMFVPYLDSNVKNEDSNYEENFWVNLESNSNENYGNIVCRTKENIFNTEIFTVCAAMGIKSSKKPKEVTFKNKEYYSSNTIVLDIEKDETVGIEKYVAITTTRDYNENELIEVANKILVNEISKGYETILKEQCNAWNKRWESADINIRGNQFAQQGIRYNLFQLFSTYYGDDARLNIGPKGFTGEKYGGATYWDTEAYCLSLYLATTNKEIGKNLLTYRHNQLQQAKDNAKQLGLSGALYPMVTFNGVECHNEWEITFEEIHRNASMVYAIYNYTTYNSDNSYIKEKGIDIIVEVARFWESRVHYSPRKEMYMIHGVTGPNEYENNVNNNWYTNYMAKWCLEYACENIEMLKIECPEAIDRNHVTIEESSNWLNIAQKMYLPYDKDLDIFVQHDTYLDKEFIKVNELSKENLPLNQNWSWDKILRSCFIKQADVLQGIYYFSERFSKEQIKKNFDFYEMYTVHESSLSACIYSIIASKVDNLDKAYELYSRAARLDLDNYNNDTEDGLHITSMSGAWLCIVHGFAGMKVLGNKLHFEPKLPNNLQGYSFNINYRDTTLNIEVDEELVNIKNTGDKSVEINLYGQDYNLEDKIQVSLYKISNNAESNA</sequence>
<evidence type="ECO:0000259" key="6">
    <source>
        <dbReference type="Pfam" id="PF03636"/>
    </source>
</evidence>
<dbReference type="Gene3D" id="2.60.420.10">
    <property type="entry name" value="Maltose phosphorylase, domain 3"/>
    <property type="match status" value="1"/>
</dbReference>
<organism evidence="7 8">
    <name type="scientific">Romboutsia weinsteinii</name>
    <dbReference type="NCBI Taxonomy" id="2020949"/>
    <lineage>
        <taxon>Bacteria</taxon>
        <taxon>Bacillati</taxon>
        <taxon>Bacillota</taxon>
        <taxon>Clostridia</taxon>
        <taxon>Peptostreptococcales</taxon>
        <taxon>Peptostreptococcaceae</taxon>
        <taxon>Romboutsia</taxon>
    </lineage>
</organism>
<dbReference type="PANTHER" id="PTHR11051:SF14">
    <property type="entry name" value="MALTOSE PHOSPHORYLASE"/>
    <property type="match status" value="1"/>
</dbReference>
<dbReference type="InterPro" id="IPR005195">
    <property type="entry name" value="Glyco_hydro_65_M"/>
</dbReference>
<dbReference type="InterPro" id="IPR008928">
    <property type="entry name" value="6-hairpin_glycosidase_sf"/>
</dbReference>
<dbReference type="Gene3D" id="2.70.98.40">
    <property type="entry name" value="Glycoside hydrolase, family 65, N-terminal domain"/>
    <property type="match status" value="1"/>
</dbReference>
<dbReference type="AlphaFoldDB" id="A0A371J5L6"/>
<dbReference type="GO" id="GO:0016757">
    <property type="term" value="F:glycosyltransferase activity"/>
    <property type="evidence" value="ECO:0007669"/>
    <property type="project" value="UniProtKB-ARBA"/>
</dbReference>
<feature type="domain" description="Glycoside hydrolase family 65 N-terminal" evidence="6">
    <location>
        <begin position="15"/>
        <end position="267"/>
    </location>
</feature>
<dbReference type="EMBL" id="NOJY02000009">
    <property type="protein sequence ID" value="RDY28072.1"/>
    <property type="molecule type" value="Genomic_DNA"/>
</dbReference>
<evidence type="ECO:0000259" key="4">
    <source>
        <dbReference type="Pfam" id="PF03632"/>
    </source>
</evidence>
<protein>
    <submittedName>
        <fullName evidence="7">Glycoside hydrolase family 65 protein</fullName>
    </submittedName>
</protein>